<reference evidence="8" key="1">
    <citation type="submission" date="2010-11" db="EMBL/GenBank/DDBJ databases">
        <title>The complete sequence of chromosome of Oceanithermus profundus DSM 14977.</title>
        <authorList>
            <consortium name="US DOE Joint Genome Institute (JGI-PGF)"/>
            <person name="Lucas S."/>
            <person name="Copeland A."/>
            <person name="Lapidus A."/>
            <person name="Bruce D."/>
            <person name="Goodwin L."/>
            <person name="Pitluck S."/>
            <person name="Kyrpides N."/>
            <person name="Mavromatis K."/>
            <person name="Pagani I."/>
            <person name="Ivanova N."/>
            <person name="Zhang X."/>
            <person name="Brettin T."/>
            <person name="Detter J.C."/>
            <person name="Tapia R."/>
            <person name="Han C."/>
            <person name="Land M."/>
            <person name="Hauser L."/>
            <person name="Markowitz V."/>
            <person name="Cheng J.-F."/>
            <person name="Hugenholtz P."/>
            <person name="Woyke T."/>
            <person name="Wu D."/>
            <person name="Tindall B."/>
            <person name="Faehnrich R."/>
            <person name="Brambilla E."/>
            <person name="Klenk H.-P."/>
            <person name="Eisen J.A."/>
        </authorList>
    </citation>
    <scope>NUCLEOTIDE SEQUENCE [LARGE SCALE GENOMIC DNA]</scope>
    <source>
        <strain evidence="8">DSM 14977 / NBRC 100410 / VKM B-2274 / 506</strain>
    </source>
</reference>
<dbReference type="GO" id="GO:0020037">
    <property type="term" value="F:heme binding"/>
    <property type="evidence" value="ECO:0007669"/>
    <property type="project" value="InterPro"/>
</dbReference>
<evidence type="ECO:0000313" key="7">
    <source>
        <dbReference type="EMBL" id="ADR36768.1"/>
    </source>
</evidence>
<reference evidence="7 8" key="2">
    <citation type="journal article" date="2011" name="Stand. Genomic Sci.">
        <title>Complete genome sequence of Oceanithermus profundus type strain (506).</title>
        <authorList>
            <person name="Pati A."/>
            <person name="Zhang X."/>
            <person name="Lapidus A."/>
            <person name="Nolan M."/>
            <person name="Lucas S."/>
            <person name="Del Rio T.G."/>
            <person name="Tice H."/>
            <person name="Cheng J.F."/>
            <person name="Tapia R."/>
            <person name="Han C."/>
            <person name="Goodwin L."/>
            <person name="Pitluck S."/>
            <person name="Liolios K."/>
            <person name="Pagani I."/>
            <person name="Ivanova N."/>
            <person name="Mavromatis K."/>
            <person name="Chen A."/>
            <person name="Palaniappan K."/>
            <person name="Hauser L."/>
            <person name="Jeffries C.D."/>
            <person name="Brambilla E.M."/>
            <person name="Rohl A."/>
            <person name="Mwirichia R."/>
            <person name="Rohde M."/>
            <person name="Tindall B.J."/>
            <person name="Sikorski J."/>
            <person name="Wirth R."/>
            <person name="Goker M."/>
            <person name="Woyke T."/>
            <person name="Detter J.C."/>
            <person name="Bristow J."/>
            <person name="Eisen J.A."/>
            <person name="Markowitz V."/>
            <person name="Hugenholtz P."/>
            <person name="Kyrpides N.C."/>
            <person name="Klenk H.P."/>
            <person name="Land M."/>
        </authorList>
    </citation>
    <scope>NUCLEOTIDE SEQUENCE [LARGE SCALE GENOMIC DNA]</scope>
    <source>
        <strain evidence="8">DSM 14977 / NBRC 100410 / VKM B-2274 / 506</strain>
    </source>
</reference>
<evidence type="ECO:0000256" key="2">
    <source>
        <dbReference type="ARBA" id="ARBA00022723"/>
    </source>
</evidence>
<dbReference type="KEGG" id="opr:Ocepr_1311"/>
<evidence type="ECO:0000259" key="6">
    <source>
        <dbReference type="PROSITE" id="PS51007"/>
    </source>
</evidence>
<dbReference type="InterPro" id="IPR009056">
    <property type="entry name" value="Cyt_c-like_dom"/>
</dbReference>
<proteinExistence type="predicted"/>
<dbReference type="Gene3D" id="1.10.760.10">
    <property type="entry name" value="Cytochrome c-like domain"/>
    <property type="match status" value="2"/>
</dbReference>
<feature type="signal peptide" evidence="5">
    <location>
        <begin position="1"/>
        <end position="22"/>
    </location>
</feature>
<keyword evidence="8" id="KW-1185">Reference proteome</keyword>
<dbReference type="InterPro" id="IPR036909">
    <property type="entry name" value="Cyt_c-like_dom_sf"/>
</dbReference>
<protein>
    <submittedName>
        <fullName evidence="7">Cytochrome c-552</fullName>
    </submittedName>
</protein>
<accession>E4U8T8</accession>
<dbReference type="Pfam" id="PF13442">
    <property type="entry name" value="Cytochrome_CBB3"/>
    <property type="match status" value="1"/>
</dbReference>
<evidence type="ECO:0000256" key="4">
    <source>
        <dbReference type="PROSITE-ProRule" id="PRU00433"/>
    </source>
</evidence>
<evidence type="ECO:0000256" key="5">
    <source>
        <dbReference type="SAM" id="SignalP"/>
    </source>
</evidence>
<keyword evidence="1 4" id="KW-0349">Heme</keyword>
<dbReference type="AlphaFoldDB" id="E4U8T8"/>
<dbReference type="SUPFAM" id="SSF46626">
    <property type="entry name" value="Cytochrome c"/>
    <property type="match status" value="2"/>
</dbReference>
<evidence type="ECO:0000313" key="8">
    <source>
        <dbReference type="Proteomes" id="UP000008722"/>
    </source>
</evidence>
<evidence type="ECO:0000256" key="3">
    <source>
        <dbReference type="ARBA" id="ARBA00023004"/>
    </source>
</evidence>
<dbReference type="eggNOG" id="COG2010">
    <property type="taxonomic scope" value="Bacteria"/>
</dbReference>
<feature type="chain" id="PRO_5003188673" evidence="5">
    <location>
        <begin position="23"/>
        <end position="207"/>
    </location>
</feature>
<dbReference type="EMBL" id="CP002361">
    <property type="protein sequence ID" value="ADR36768.1"/>
    <property type="molecule type" value="Genomic_DNA"/>
</dbReference>
<dbReference type="RefSeq" id="WP_013457938.1">
    <property type="nucleotide sequence ID" value="NC_014761.1"/>
</dbReference>
<keyword evidence="2 4" id="KW-0479">Metal-binding</keyword>
<evidence type="ECO:0000256" key="1">
    <source>
        <dbReference type="ARBA" id="ARBA00022617"/>
    </source>
</evidence>
<name>E4U8T8_OCEP5</name>
<dbReference type="PROSITE" id="PS51007">
    <property type="entry name" value="CYTC"/>
    <property type="match status" value="1"/>
</dbReference>
<keyword evidence="5" id="KW-0732">Signal</keyword>
<dbReference type="STRING" id="670487.Ocepr_1311"/>
<dbReference type="GO" id="GO:0009055">
    <property type="term" value="F:electron transfer activity"/>
    <property type="evidence" value="ECO:0007669"/>
    <property type="project" value="InterPro"/>
</dbReference>
<keyword evidence="3 4" id="KW-0408">Iron</keyword>
<dbReference type="HOGENOM" id="CLU_1229415_0_0_0"/>
<gene>
    <name evidence="7" type="ordered locus">Ocepr_1311</name>
</gene>
<dbReference type="GO" id="GO:0046872">
    <property type="term" value="F:metal ion binding"/>
    <property type="evidence" value="ECO:0007669"/>
    <property type="project" value="UniProtKB-KW"/>
</dbReference>
<organism evidence="7 8">
    <name type="scientific">Oceanithermus profundus (strain DSM 14977 / NBRC 100410 / VKM B-2274 / 506)</name>
    <dbReference type="NCBI Taxonomy" id="670487"/>
    <lineage>
        <taxon>Bacteria</taxon>
        <taxon>Thermotogati</taxon>
        <taxon>Deinococcota</taxon>
        <taxon>Deinococci</taxon>
        <taxon>Thermales</taxon>
        <taxon>Thermaceae</taxon>
        <taxon>Oceanithermus</taxon>
    </lineage>
</organism>
<feature type="domain" description="Cytochrome c" evidence="6">
    <location>
        <begin position="99"/>
        <end position="181"/>
    </location>
</feature>
<dbReference type="Proteomes" id="UP000008722">
    <property type="component" value="Chromosome"/>
</dbReference>
<dbReference type="OrthoDB" id="9809720at2"/>
<sequence length="207" mass="22018" precursor="true">MRRFNPATLARLGVLLSLAAAGAPLPPAPGAELVYRHCTSCHAITTVLAARGLDRPGWSAVLARMEGYGLALPKEERARLLDYLTARLGDRPAATAAPVPAAGGEALYREHCAACHEDPDRAPPLVGRPEWGDHPDYLAQVVVFGVSGPLPGTPYAGAMEPLPYLDDAAVARIVGYLSGVPFTAEDVARERARGWTPSLVRLFRPLP</sequence>